<evidence type="ECO:0000313" key="8">
    <source>
        <dbReference type="EMBL" id="KKL85237.1"/>
    </source>
</evidence>
<dbReference type="Gene3D" id="3.30.930.10">
    <property type="entry name" value="Bira Bifunctional Protein, Domain 2"/>
    <property type="match status" value="2"/>
</dbReference>
<keyword evidence="3" id="KW-0547">Nucleotide-binding</keyword>
<dbReference type="GO" id="GO:0000166">
    <property type="term" value="F:nucleotide binding"/>
    <property type="evidence" value="ECO:0007669"/>
    <property type="project" value="UniProtKB-KW"/>
</dbReference>
<dbReference type="AlphaFoldDB" id="A0A0F9ICW7"/>
<evidence type="ECO:0000256" key="2">
    <source>
        <dbReference type="ARBA" id="ARBA00012815"/>
    </source>
</evidence>
<evidence type="ECO:0000256" key="5">
    <source>
        <dbReference type="ARBA" id="ARBA00047639"/>
    </source>
</evidence>
<dbReference type="PANTHER" id="PTHR43707:SF1">
    <property type="entry name" value="HISTIDINE--TRNA LIGASE, MITOCHONDRIAL-RELATED"/>
    <property type="match status" value="1"/>
</dbReference>
<dbReference type="GO" id="GO:0004821">
    <property type="term" value="F:histidine-tRNA ligase activity"/>
    <property type="evidence" value="ECO:0007669"/>
    <property type="project" value="UniProtKB-EC"/>
</dbReference>
<dbReference type="EC" id="6.1.1.21" evidence="2"/>
<dbReference type="SUPFAM" id="SSF52954">
    <property type="entry name" value="Class II aaRS ABD-related"/>
    <property type="match status" value="1"/>
</dbReference>
<dbReference type="Pfam" id="PF03129">
    <property type="entry name" value="HGTP_anticodon"/>
    <property type="match status" value="1"/>
</dbReference>
<dbReference type="InterPro" id="IPR036621">
    <property type="entry name" value="Anticodon-bd_dom_sf"/>
</dbReference>
<dbReference type="PANTHER" id="PTHR43707">
    <property type="entry name" value="HISTIDYL-TRNA SYNTHETASE"/>
    <property type="match status" value="1"/>
</dbReference>
<proteinExistence type="inferred from homology"/>
<comment type="caution">
    <text evidence="8">The sequence shown here is derived from an EMBL/GenBank/DDBJ whole genome shotgun (WGS) entry which is preliminary data.</text>
</comment>
<evidence type="ECO:0000259" key="6">
    <source>
        <dbReference type="Pfam" id="PF03129"/>
    </source>
</evidence>
<dbReference type="InterPro" id="IPR004154">
    <property type="entry name" value="Anticodon-bd"/>
</dbReference>
<dbReference type="GO" id="GO:0005737">
    <property type="term" value="C:cytoplasm"/>
    <property type="evidence" value="ECO:0007669"/>
    <property type="project" value="InterPro"/>
</dbReference>
<dbReference type="SUPFAM" id="SSF55681">
    <property type="entry name" value="Class II aaRS and biotin synthetases"/>
    <property type="match status" value="1"/>
</dbReference>
<dbReference type="EMBL" id="LAZR01021464">
    <property type="protein sequence ID" value="KKL85237.1"/>
    <property type="molecule type" value="Genomic_DNA"/>
</dbReference>
<dbReference type="InterPro" id="IPR004516">
    <property type="entry name" value="HisRS/HisZ"/>
</dbReference>
<dbReference type="GO" id="GO:0006427">
    <property type="term" value="P:histidyl-tRNA aminoacylation"/>
    <property type="evidence" value="ECO:0007669"/>
    <property type="project" value="TreeGrafter"/>
</dbReference>
<comment type="catalytic activity">
    <reaction evidence="5">
        <text>tRNA(His) + L-histidine + ATP = L-histidyl-tRNA(His) + AMP + diphosphate + H(+)</text>
        <dbReference type="Rhea" id="RHEA:17313"/>
        <dbReference type="Rhea" id="RHEA-COMP:9665"/>
        <dbReference type="Rhea" id="RHEA-COMP:9689"/>
        <dbReference type="ChEBI" id="CHEBI:15378"/>
        <dbReference type="ChEBI" id="CHEBI:30616"/>
        <dbReference type="ChEBI" id="CHEBI:33019"/>
        <dbReference type="ChEBI" id="CHEBI:57595"/>
        <dbReference type="ChEBI" id="CHEBI:78442"/>
        <dbReference type="ChEBI" id="CHEBI:78527"/>
        <dbReference type="ChEBI" id="CHEBI:456215"/>
        <dbReference type="EC" id="6.1.1.21"/>
    </reaction>
</comment>
<sequence length="329" mass="35588">PRPIKWFSIPRLFRAENPQRGRFREFLQWNIDVIGSDDVQADVECIFTCADFLREVGLTPDDVVIRIGARPLTMAMLRSVGVGEDGMDKALAVLDKRPKVDEERFAAMAADVGIGADGVEAVCRFQDAADLDEVAAAVGESAGEDVQKLKIALEHLDLMGAGDYCRLDMRIVRGLAYYTGIVYEVFDAAEDLRAVAGGGRYDNLLEVLGGPKIGATGFGMGDPVLSILLAEKGKLPDFAAGVDCFVVAGGDDVSEQMLQVVGGLRRAGVATDYSSKRNLGKALKEANRRKARYAVIVRTDGVAVKSLQTGDQVDVPIEELLENPAKYFK</sequence>
<feature type="domain" description="Class II Histidinyl-tRNA synthetase (HisRS)-like catalytic core" evidence="7">
    <location>
        <begin position="2"/>
        <end position="220"/>
    </location>
</feature>
<dbReference type="Gene3D" id="3.40.50.800">
    <property type="entry name" value="Anticodon-binding domain"/>
    <property type="match status" value="1"/>
</dbReference>
<evidence type="ECO:0000259" key="7">
    <source>
        <dbReference type="Pfam" id="PF13393"/>
    </source>
</evidence>
<dbReference type="InterPro" id="IPR041715">
    <property type="entry name" value="HisRS-like_core"/>
</dbReference>
<name>A0A0F9ICW7_9ZZZZ</name>
<protein>
    <recommendedName>
        <fullName evidence="2">histidine--tRNA ligase</fullName>
        <ecNumber evidence="2">6.1.1.21</ecNumber>
    </recommendedName>
    <alternativeName>
        <fullName evidence="4">Histidyl-tRNA synthetase</fullName>
    </alternativeName>
</protein>
<dbReference type="PIRSF" id="PIRSF001549">
    <property type="entry name" value="His-tRNA_synth"/>
    <property type="match status" value="1"/>
</dbReference>
<feature type="domain" description="Anticodon-binding" evidence="6">
    <location>
        <begin position="243"/>
        <end position="322"/>
    </location>
</feature>
<evidence type="ECO:0000256" key="1">
    <source>
        <dbReference type="ARBA" id="ARBA00008226"/>
    </source>
</evidence>
<accession>A0A0F9ICW7</accession>
<reference evidence="8" key="1">
    <citation type="journal article" date="2015" name="Nature">
        <title>Complex archaea that bridge the gap between prokaryotes and eukaryotes.</title>
        <authorList>
            <person name="Spang A."/>
            <person name="Saw J.H."/>
            <person name="Jorgensen S.L."/>
            <person name="Zaremba-Niedzwiedzka K."/>
            <person name="Martijn J."/>
            <person name="Lind A.E."/>
            <person name="van Eijk R."/>
            <person name="Schleper C."/>
            <person name="Guy L."/>
            <person name="Ettema T.J."/>
        </authorList>
    </citation>
    <scope>NUCLEOTIDE SEQUENCE</scope>
</reference>
<gene>
    <name evidence="8" type="ORF">LCGC14_1956770</name>
</gene>
<comment type="similarity">
    <text evidence="1">Belongs to the class-II aminoacyl-tRNA synthetase family.</text>
</comment>
<feature type="non-terminal residue" evidence="8">
    <location>
        <position position="1"/>
    </location>
</feature>
<organism evidence="8">
    <name type="scientific">marine sediment metagenome</name>
    <dbReference type="NCBI Taxonomy" id="412755"/>
    <lineage>
        <taxon>unclassified sequences</taxon>
        <taxon>metagenomes</taxon>
        <taxon>ecological metagenomes</taxon>
    </lineage>
</organism>
<dbReference type="Pfam" id="PF13393">
    <property type="entry name" value="tRNA-synt_His"/>
    <property type="match status" value="1"/>
</dbReference>
<evidence type="ECO:0000256" key="4">
    <source>
        <dbReference type="ARBA" id="ARBA00030619"/>
    </source>
</evidence>
<evidence type="ECO:0000256" key="3">
    <source>
        <dbReference type="ARBA" id="ARBA00022741"/>
    </source>
</evidence>
<dbReference type="InterPro" id="IPR045864">
    <property type="entry name" value="aa-tRNA-synth_II/BPL/LPL"/>
</dbReference>